<comment type="caution">
    <text evidence="1">The sequence shown here is derived from an EMBL/GenBank/DDBJ whole genome shotgun (WGS) entry which is preliminary data.</text>
</comment>
<keyword evidence="2" id="KW-1185">Reference proteome</keyword>
<gene>
    <name evidence="1" type="ORF">EDC19_1176</name>
</gene>
<proteinExistence type="predicted"/>
<evidence type="ECO:0000313" key="1">
    <source>
        <dbReference type="EMBL" id="TCK98741.1"/>
    </source>
</evidence>
<name>A0A4V2Q1S7_9FIRM</name>
<reference evidence="1 2" key="1">
    <citation type="submission" date="2019-03" db="EMBL/GenBank/DDBJ databases">
        <title>Genomic Encyclopedia of Type Strains, Phase IV (KMG-IV): sequencing the most valuable type-strain genomes for metagenomic binning, comparative biology and taxonomic classification.</title>
        <authorList>
            <person name="Goeker M."/>
        </authorList>
    </citation>
    <scope>NUCLEOTIDE SEQUENCE [LARGE SCALE GENOMIC DNA]</scope>
    <source>
        <strain evidence="1 2">DSM 24176</strain>
    </source>
</reference>
<protein>
    <submittedName>
        <fullName evidence="1">Uncharacterized protein</fullName>
    </submittedName>
</protein>
<accession>A0A4V2Q1S7</accession>
<organism evidence="1 2">
    <name type="scientific">Natranaerovirga hydrolytica</name>
    <dbReference type="NCBI Taxonomy" id="680378"/>
    <lineage>
        <taxon>Bacteria</taxon>
        <taxon>Bacillati</taxon>
        <taxon>Bacillota</taxon>
        <taxon>Clostridia</taxon>
        <taxon>Lachnospirales</taxon>
        <taxon>Natranaerovirgaceae</taxon>
        <taxon>Natranaerovirga</taxon>
    </lineage>
</organism>
<dbReference type="EMBL" id="SMGQ01000011">
    <property type="protein sequence ID" value="TCK98741.1"/>
    <property type="molecule type" value="Genomic_DNA"/>
</dbReference>
<dbReference type="Proteomes" id="UP000294545">
    <property type="component" value="Unassembled WGS sequence"/>
</dbReference>
<sequence>MILLILIAVISVYVLYRLITEHIDQRFEELKEWIKENS</sequence>
<evidence type="ECO:0000313" key="2">
    <source>
        <dbReference type="Proteomes" id="UP000294545"/>
    </source>
</evidence>
<dbReference type="AlphaFoldDB" id="A0A4V2Q1S7"/>